<dbReference type="AlphaFoldDB" id="A0A0K0XZ78"/>
<keyword evidence="3" id="KW-1133">Transmembrane helix</keyword>
<reference evidence="5 6" key="1">
    <citation type="submission" date="2015-07" db="EMBL/GenBank/DDBJ databases">
        <authorList>
            <person name="Noorani M."/>
        </authorList>
    </citation>
    <scope>NUCLEOTIDE SEQUENCE [LARGE SCALE GENOMIC DNA]</scope>
    <source>
        <strain evidence="5 6">KCTC 42284</strain>
    </source>
</reference>
<dbReference type="KEGG" id="wma:WM2015_2579"/>
<dbReference type="STRING" id="1579979.WM2015_2579"/>
<organism evidence="5 6">
    <name type="scientific">Wenzhouxiangella marina</name>
    <dbReference type="NCBI Taxonomy" id="1579979"/>
    <lineage>
        <taxon>Bacteria</taxon>
        <taxon>Pseudomonadati</taxon>
        <taxon>Pseudomonadota</taxon>
        <taxon>Gammaproteobacteria</taxon>
        <taxon>Chromatiales</taxon>
        <taxon>Wenzhouxiangellaceae</taxon>
        <taxon>Wenzhouxiangella</taxon>
    </lineage>
</organism>
<sequence length="122" mass="13358">MEQEPTTEVSQDKDTNQWAMILHLSLLAGLIVPFAGLIAPIIIYIMKKDSMPGIVPHGYVVFNWMISAFIYAIVSAILMVILIGILGLIAVAIASIVFPIIGAIKASEGEVWPYPLSIKFFK</sequence>
<evidence type="ECO:0000256" key="3">
    <source>
        <dbReference type="ARBA" id="ARBA00022989"/>
    </source>
</evidence>
<dbReference type="EMBL" id="CP012154">
    <property type="protein sequence ID" value="AKS42937.1"/>
    <property type="molecule type" value="Genomic_DNA"/>
</dbReference>
<keyword evidence="6" id="KW-1185">Reference proteome</keyword>
<protein>
    <submittedName>
        <fullName evidence="5">Membrane protein</fullName>
    </submittedName>
</protein>
<comment type="subcellular location">
    <subcellularLocation>
        <location evidence="1">Membrane</location>
        <topology evidence="1">Multi-pass membrane protein</topology>
    </subcellularLocation>
</comment>
<name>A0A0K0XZ78_9GAMM</name>
<keyword evidence="4" id="KW-0472">Membrane</keyword>
<proteinExistence type="predicted"/>
<dbReference type="Proteomes" id="UP000066624">
    <property type="component" value="Chromosome"/>
</dbReference>
<gene>
    <name evidence="5" type="ORF">WM2015_2579</name>
</gene>
<dbReference type="InterPro" id="IPR019109">
    <property type="entry name" value="MamF_MmsF"/>
</dbReference>
<dbReference type="RefSeq" id="WP_049726459.1">
    <property type="nucleotide sequence ID" value="NZ_CP012154.1"/>
</dbReference>
<dbReference type="OrthoDB" id="9808930at2"/>
<accession>A0A0K0XZ78</accession>
<dbReference type="Pfam" id="PF09685">
    <property type="entry name" value="MamF_MmsF"/>
    <property type="match status" value="1"/>
</dbReference>
<evidence type="ECO:0000313" key="5">
    <source>
        <dbReference type="EMBL" id="AKS42937.1"/>
    </source>
</evidence>
<keyword evidence="2" id="KW-0812">Transmembrane</keyword>
<evidence type="ECO:0000256" key="1">
    <source>
        <dbReference type="ARBA" id="ARBA00004141"/>
    </source>
</evidence>
<evidence type="ECO:0000256" key="2">
    <source>
        <dbReference type="ARBA" id="ARBA00022692"/>
    </source>
</evidence>
<evidence type="ECO:0000313" key="6">
    <source>
        <dbReference type="Proteomes" id="UP000066624"/>
    </source>
</evidence>
<evidence type="ECO:0000256" key="4">
    <source>
        <dbReference type="ARBA" id="ARBA00023136"/>
    </source>
</evidence>